<sequence>MVIMEVTPGHLFPRPTNLLVNRNFGAPVQQGDAPPAYKDDHSPPQYLLTALPWSPLRQLHNGNILEYHDLALRADGIIRYPGDSPDDLPRLGIRGRIWLEIKRDVLEREGVPVDLILQQHPEVDERHVVDGLERTSRVNQLSQPSSTASIPSCSCGTPPAALVGKITISLARDIGRVSFPVHTVHTNTEAYDSYAASCDRVWHYLKTSPQSTRQRDELAQRSKAEAQAKGERGRVASEESVFLTYGTAKREKGGNVPPVEIFLSEPRAPRCMQIRW</sequence>
<evidence type="ECO:0000313" key="1">
    <source>
        <dbReference type="EMBL" id="QUC17181.1"/>
    </source>
</evidence>
<keyword evidence="2" id="KW-1185">Reference proteome</keyword>
<proteinExistence type="predicted"/>
<dbReference type="AlphaFoldDB" id="A0A8E5MF80"/>
<protein>
    <submittedName>
        <fullName evidence="1">Uncharacterized protein</fullName>
    </submittedName>
</protein>
<evidence type="ECO:0000313" key="2">
    <source>
        <dbReference type="Proteomes" id="UP000027002"/>
    </source>
</evidence>
<dbReference type="KEGG" id="uvi:66062200"/>
<dbReference type="Proteomes" id="UP000027002">
    <property type="component" value="Chromosome 1"/>
</dbReference>
<dbReference type="EMBL" id="CP072753">
    <property type="protein sequence ID" value="QUC17181.1"/>
    <property type="molecule type" value="Genomic_DNA"/>
</dbReference>
<organism evidence="1 2">
    <name type="scientific">Ustilaginoidea virens</name>
    <name type="common">Rice false smut fungus</name>
    <name type="synonym">Villosiclava virens</name>
    <dbReference type="NCBI Taxonomy" id="1159556"/>
    <lineage>
        <taxon>Eukaryota</taxon>
        <taxon>Fungi</taxon>
        <taxon>Dikarya</taxon>
        <taxon>Ascomycota</taxon>
        <taxon>Pezizomycotina</taxon>
        <taxon>Sordariomycetes</taxon>
        <taxon>Hypocreomycetidae</taxon>
        <taxon>Hypocreales</taxon>
        <taxon>Clavicipitaceae</taxon>
        <taxon>Ustilaginoidea</taxon>
    </lineage>
</organism>
<reference evidence="1" key="1">
    <citation type="submission" date="2020-03" db="EMBL/GenBank/DDBJ databases">
        <title>A mixture of massive structural variations and highly conserved coding sequences in Ustilaginoidea virens genome.</title>
        <authorList>
            <person name="Zhang K."/>
            <person name="Zhao Z."/>
            <person name="Zhang Z."/>
            <person name="Li Y."/>
            <person name="Hsiang T."/>
            <person name="Sun W."/>
        </authorList>
    </citation>
    <scope>NUCLEOTIDE SEQUENCE</scope>
    <source>
        <strain evidence="1">UV-8b</strain>
    </source>
</reference>
<gene>
    <name evidence="1" type="ORF">UV8b_01422</name>
</gene>
<dbReference type="RefSeq" id="XP_042994854.1">
    <property type="nucleotide sequence ID" value="XM_043138920.1"/>
</dbReference>
<accession>A0A8E5MF80</accession>
<dbReference type="OrthoDB" id="4955452at2759"/>
<dbReference type="GeneID" id="66062200"/>
<name>A0A8E5MF80_USTVR</name>